<dbReference type="PANTHER" id="PTHR33164">
    <property type="entry name" value="TRANSCRIPTIONAL REGULATOR, MARR FAMILY"/>
    <property type="match status" value="1"/>
</dbReference>
<dbReference type="Pfam" id="PF12802">
    <property type="entry name" value="MarR_2"/>
    <property type="match status" value="1"/>
</dbReference>
<protein>
    <submittedName>
        <fullName evidence="2">MarR family transcriptional regulator</fullName>
    </submittedName>
</protein>
<gene>
    <name evidence="2" type="ORF">Amac_030940</name>
</gene>
<dbReference type="GO" id="GO:0006950">
    <property type="term" value="P:response to stress"/>
    <property type="evidence" value="ECO:0007669"/>
    <property type="project" value="TreeGrafter"/>
</dbReference>
<evidence type="ECO:0000259" key="1">
    <source>
        <dbReference type="PROSITE" id="PS50995"/>
    </source>
</evidence>
<dbReference type="SMART" id="SM00347">
    <property type="entry name" value="HTH_MARR"/>
    <property type="match status" value="1"/>
</dbReference>
<dbReference type="PANTHER" id="PTHR33164:SF99">
    <property type="entry name" value="MARR FAMILY REGULATORY PROTEIN"/>
    <property type="match status" value="1"/>
</dbReference>
<dbReference type="InterPro" id="IPR036388">
    <property type="entry name" value="WH-like_DNA-bd_sf"/>
</dbReference>
<dbReference type="InterPro" id="IPR036390">
    <property type="entry name" value="WH_DNA-bd_sf"/>
</dbReference>
<dbReference type="InterPro" id="IPR000835">
    <property type="entry name" value="HTH_MarR-typ"/>
</dbReference>
<dbReference type="InterPro" id="IPR039422">
    <property type="entry name" value="MarR/SlyA-like"/>
</dbReference>
<comment type="caution">
    <text evidence="2">The sequence shown here is derived from an EMBL/GenBank/DDBJ whole genome shotgun (WGS) entry which is preliminary data.</text>
</comment>
<dbReference type="Proteomes" id="UP000331127">
    <property type="component" value="Unassembled WGS sequence"/>
</dbReference>
<proteinExistence type="predicted"/>
<sequence>MEEELESRWLEGDEQQSWYALALLLNQLPAALDAQMQRDAGISQFEYMVLSALSMAPGRTMRMSVLAGYAGATLSRLSNVVSRLEKRGWVERSPDPASGRTTLATLTGDGFAVVAEAAPRHVAEVRRLVIDPLTKAQQRQLGVIASRILRAVDPDRRISESS</sequence>
<dbReference type="Gene3D" id="1.10.10.10">
    <property type="entry name" value="Winged helix-like DNA-binding domain superfamily/Winged helix DNA-binding domain"/>
    <property type="match status" value="1"/>
</dbReference>
<dbReference type="SUPFAM" id="SSF46785">
    <property type="entry name" value="Winged helix' DNA-binding domain"/>
    <property type="match status" value="1"/>
</dbReference>
<dbReference type="EMBL" id="BLAE01000015">
    <property type="protein sequence ID" value="GES09498.1"/>
    <property type="molecule type" value="Genomic_DNA"/>
</dbReference>
<dbReference type="AlphaFoldDB" id="A0A5M3WTM5"/>
<organism evidence="2 3">
    <name type="scientific">Acrocarpospora macrocephala</name>
    <dbReference type="NCBI Taxonomy" id="150177"/>
    <lineage>
        <taxon>Bacteria</taxon>
        <taxon>Bacillati</taxon>
        <taxon>Actinomycetota</taxon>
        <taxon>Actinomycetes</taxon>
        <taxon>Streptosporangiales</taxon>
        <taxon>Streptosporangiaceae</taxon>
        <taxon>Acrocarpospora</taxon>
    </lineage>
</organism>
<dbReference type="OrthoDB" id="8635520at2"/>
<feature type="domain" description="HTH marR-type" evidence="1">
    <location>
        <begin position="18"/>
        <end position="150"/>
    </location>
</feature>
<name>A0A5M3WTM5_9ACTN</name>
<accession>A0A5M3WTM5</accession>
<dbReference type="RefSeq" id="WP_155355021.1">
    <property type="nucleotide sequence ID" value="NZ_BAAAHL010000069.1"/>
</dbReference>
<evidence type="ECO:0000313" key="3">
    <source>
        <dbReference type="Proteomes" id="UP000331127"/>
    </source>
</evidence>
<evidence type="ECO:0000313" key="2">
    <source>
        <dbReference type="EMBL" id="GES09498.1"/>
    </source>
</evidence>
<dbReference type="PROSITE" id="PS50995">
    <property type="entry name" value="HTH_MARR_2"/>
    <property type="match status" value="1"/>
</dbReference>
<reference evidence="2 3" key="1">
    <citation type="submission" date="2019-10" db="EMBL/GenBank/DDBJ databases">
        <title>Whole genome shotgun sequence of Acrocarpospora macrocephala NBRC 16266.</title>
        <authorList>
            <person name="Ichikawa N."/>
            <person name="Kimura A."/>
            <person name="Kitahashi Y."/>
            <person name="Komaki H."/>
            <person name="Oguchi A."/>
        </authorList>
    </citation>
    <scope>NUCLEOTIDE SEQUENCE [LARGE SCALE GENOMIC DNA]</scope>
    <source>
        <strain evidence="2 3">NBRC 16266</strain>
    </source>
</reference>
<keyword evidence="3" id="KW-1185">Reference proteome</keyword>
<dbReference type="GO" id="GO:0003700">
    <property type="term" value="F:DNA-binding transcription factor activity"/>
    <property type="evidence" value="ECO:0007669"/>
    <property type="project" value="InterPro"/>
</dbReference>